<feature type="region of interest" description="Disordered" evidence="1">
    <location>
        <begin position="1"/>
        <end position="182"/>
    </location>
</feature>
<proteinExistence type="predicted"/>
<feature type="compositionally biased region" description="Low complexity" evidence="1">
    <location>
        <begin position="129"/>
        <end position="138"/>
    </location>
</feature>
<comment type="caution">
    <text evidence="2">The sequence shown here is derived from an EMBL/GenBank/DDBJ whole genome shotgun (WGS) entry which is preliminary data.</text>
</comment>
<dbReference type="AlphaFoldDB" id="A0AA38CAJ8"/>
<organism evidence="2 3">
    <name type="scientific">Taxus chinensis</name>
    <name type="common">Chinese yew</name>
    <name type="synonym">Taxus wallichiana var. chinensis</name>
    <dbReference type="NCBI Taxonomy" id="29808"/>
    <lineage>
        <taxon>Eukaryota</taxon>
        <taxon>Viridiplantae</taxon>
        <taxon>Streptophyta</taxon>
        <taxon>Embryophyta</taxon>
        <taxon>Tracheophyta</taxon>
        <taxon>Spermatophyta</taxon>
        <taxon>Pinopsida</taxon>
        <taxon>Pinidae</taxon>
        <taxon>Conifers II</taxon>
        <taxon>Cupressales</taxon>
        <taxon>Taxaceae</taxon>
        <taxon>Taxus</taxon>
    </lineage>
</organism>
<feature type="compositionally biased region" description="Basic and acidic residues" evidence="1">
    <location>
        <begin position="7"/>
        <end position="24"/>
    </location>
</feature>
<sequence>SSTSWIKWDKSTRTTRTARNESRRPTKHLGQVGLKYAAGAKCRFDRERIGRNKHKGAVRERSGTNGTRNARTGRIARNHRKEPKSNWDARDNRARTGRTGRKGSSQSEAKWDKRDKNARTGQIGRNESQRGQNQNGTSGTNGGEVRGRPGRPESQSKAATCPHKEKRSKSQRASFRSADPNQ</sequence>
<feature type="compositionally biased region" description="Basic and acidic residues" evidence="1">
    <location>
        <begin position="83"/>
        <end position="94"/>
    </location>
</feature>
<gene>
    <name evidence="2" type="ORF">KI387_029603</name>
</gene>
<evidence type="ECO:0000313" key="3">
    <source>
        <dbReference type="Proteomes" id="UP000824469"/>
    </source>
</evidence>
<name>A0AA38CAJ8_TAXCH</name>
<feature type="compositionally biased region" description="Basic and acidic residues" evidence="1">
    <location>
        <begin position="109"/>
        <end position="118"/>
    </location>
</feature>
<feature type="non-terminal residue" evidence="2">
    <location>
        <position position="1"/>
    </location>
</feature>
<evidence type="ECO:0000313" key="2">
    <source>
        <dbReference type="EMBL" id="KAH9297921.1"/>
    </source>
</evidence>
<keyword evidence="3" id="KW-1185">Reference proteome</keyword>
<protein>
    <submittedName>
        <fullName evidence="2">Uncharacterized protein</fullName>
    </submittedName>
</protein>
<feature type="compositionally biased region" description="Polar residues" evidence="1">
    <location>
        <begin position="171"/>
        <end position="182"/>
    </location>
</feature>
<dbReference type="Proteomes" id="UP000824469">
    <property type="component" value="Unassembled WGS sequence"/>
</dbReference>
<accession>A0AA38CAJ8</accession>
<dbReference type="EMBL" id="JAHRHJ020000010">
    <property type="protein sequence ID" value="KAH9297921.1"/>
    <property type="molecule type" value="Genomic_DNA"/>
</dbReference>
<evidence type="ECO:0000256" key="1">
    <source>
        <dbReference type="SAM" id="MobiDB-lite"/>
    </source>
</evidence>
<reference evidence="2 3" key="1">
    <citation type="journal article" date="2021" name="Nat. Plants">
        <title>The Taxus genome provides insights into paclitaxel biosynthesis.</title>
        <authorList>
            <person name="Xiong X."/>
            <person name="Gou J."/>
            <person name="Liao Q."/>
            <person name="Li Y."/>
            <person name="Zhou Q."/>
            <person name="Bi G."/>
            <person name="Li C."/>
            <person name="Du R."/>
            <person name="Wang X."/>
            <person name="Sun T."/>
            <person name="Guo L."/>
            <person name="Liang H."/>
            <person name="Lu P."/>
            <person name="Wu Y."/>
            <person name="Zhang Z."/>
            <person name="Ro D.K."/>
            <person name="Shang Y."/>
            <person name="Huang S."/>
            <person name="Yan J."/>
        </authorList>
    </citation>
    <scope>NUCLEOTIDE SEQUENCE [LARGE SCALE GENOMIC DNA]</scope>
    <source>
        <strain evidence="2">Ta-2019</strain>
    </source>
</reference>